<keyword evidence="1" id="KW-0862">Zinc</keyword>
<dbReference type="InterPro" id="IPR013221">
    <property type="entry name" value="Mur_ligase_cen"/>
</dbReference>
<keyword evidence="1" id="KW-0133">Cell shape</keyword>
<dbReference type="Gene3D" id="3.40.1190.10">
    <property type="entry name" value="Mur-like, catalytic domain"/>
    <property type="match status" value="1"/>
</dbReference>
<organism evidence="5 6">
    <name type="scientific">Raoultibacter massiliensis</name>
    <dbReference type="NCBI Taxonomy" id="1852371"/>
    <lineage>
        <taxon>Bacteria</taxon>
        <taxon>Bacillati</taxon>
        <taxon>Actinomycetota</taxon>
        <taxon>Coriobacteriia</taxon>
        <taxon>Eggerthellales</taxon>
        <taxon>Eggerthellaceae</taxon>
        <taxon>Raoultibacter</taxon>
    </lineage>
</organism>
<evidence type="ECO:0000256" key="2">
    <source>
        <dbReference type="SAM" id="MobiDB-lite"/>
    </source>
</evidence>
<dbReference type="Proteomes" id="UP001487305">
    <property type="component" value="Unassembled WGS sequence"/>
</dbReference>
<comment type="catalytic activity">
    <reaction evidence="1">
        <text>beta-D-GlcNAc-(1-&gt;4)-Mur2Ac(oyl-L-Ala-gamma-D-O-P-Glu-L-Lys-D-Ala-D-Ala)-di-trans,octa-cis-undecaprenyl diphosphate + NH4(+) = beta-D-GlcNAc-(1-&gt;4)-Mur2Ac(oyl-L-Ala-D-isoglutaminyl-L-Lys-D-Ala-D-Ala)-di-trans,octa-cis-undecaprenyl diphosphate + phosphate + H(+)</text>
        <dbReference type="Rhea" id="RHEA:57932"/>
        <dbReference type="ChEBI" id="CHEBI:15378"/>
        <dbReference type="ChEBI" id="CHEBI:28938"/>
        <dbReference type="ChEBI" id="CHEBI:43474"/>
        <dbReference type="ChEBI" id="CHEBI:62233"/>
        <dbReference type="ChEBI" id="CHEBI:143132"/>
    </reaction>
</comment>
<keyword evidence="1" id="KW-0479">Metal-binding</keyword>
<dbReference type="PANTHER" id="PTHR23135:SF7">
    <property type="entry name" value="LIPID II ISOGLUTAMINYL SYNTHASE (GLUTAMINE-HYDROLYZING) SUBUNIT MURT"/>
    <property type="match status" value="1"/>
</dbReference>
<comment type="subunit">
    <text evidence="1">Forms a heterodimer with GatD.</text>
</comment>
<dbReference type="InterPro" id="IPR036565">
    <property type="entry name" value="Mur-like_cat_sf"/>
</dbReference>
<dbReference type="HAMAP" id="MF_02214">
    <property type="entry name" value="Lipid_II_synth_MurT"/>
    <property type="match status" value="1"/>
</dbReference>
<keyword evidence="6" id="KW-1185">Reference proteome</keyword>
<dbReference type="GO" id="GO:0016874">
    <property type="term" value="F:ligase activity"/>
    <property type="evidence" value="ECO:0007669"/>
    <property type="project" value="UniProtKB-KW"/>
</dbReference>
<comment type="function">
    <text evidence="1">The lipid II isoglutaminyl synthase complex catalyzes the formation of alpha-D-isoglutamine in the cell wall lipid II stem peptide. The MurT subunit catalyzes the ATP-dependent amidation of D-glutamate residue of lipid II, converting it to an isoglutamine residue.</text>
</comment>
<comment type="catalytic activity">
    <reaction evidence="1">
        <text>beta-D-GlcNAc-(1-&gt;4)-Mur2Ac(oyl-L-Ala-gamma-D-Glu-L-Lys-D-Ala-D-Ala)-di-trans,octa-cis-undecaprenyl diphosphate + L-glutamine + ATP + H2O = beta-D-GlcNAc-(1-&gt;4)-Mur2Ac(oyl-L-Ala-D-isoglutaminyl-L-Lys-D-Ala-D-Ala)-di-trans,octa-cis-undecaprenyl diphosphate + L-glutamate + ADP + phosphate + H(+)</text>
        <dbReference type="Rhea" id="RHEA:57928"/>
        <dbReference type="ChEBI" id="CHEBI:15377"/>
        <dbReference type="ChEBI" id="CHEBI:15378"/>
        <dbReference type="ChEBI" id="CHEBI:29985"/>
        <dbReference type="ChEBI" id="CHEBI:30616"/>
        <dbReference type="ChEBI" id="CHEBI:43474"/>
        <dbReference type="ChEBI" id="CHEBI:58359"/>
        <dbReference type="ChEBI" id="CHEBI:60033"/>
        <dbReference type="ChEBI" id="CHEBI:62233"/>
        <dbReference type="ChEBI" id="CHEBI:456216"/>
        <dbReference type="EC" id="6.3.5.13"/>
    </reaction>
</comment>
<gene>
    <name evidence="1" type="primary">murT</name>
    <name evidence="5" type="ORF">AAA083_00360</name>
</gene>
<evidence type="ECO:0000313" key="6">
    <source>
        <dbReference type="Proteomes" id="UP001487305"/>
    </source>
</evidence>
<evidence type="ECO:0000313" key="5">
    <source>
        <dbReference type="EMBL" id="MEQ3361420.1"/>
    </source>
</evidence>
<feature type="domain" description="Mur ligase central" evidence="3">
    <location>
        <begin position="57"/>
        <end position="180"/>
    </location>
</feature>
<evidence type="ECO:0000259" key="4">
    <source>
        <dbReference type="Pfam" id="PF08353"/>
    </source>
</evidence>
<keyword evidence="1 5" id="KW-0436">Ligase</keyword>
<feature type="binding site" evidence="1">
    <location>
        <position position="234"/>
    </location>
    <ligand>
        <name>Zn(2+)</name>
        <dbReference type="ChEBI" id="CHEBI:29105"/>
    </ligand>
</feature>
<dbReference type="EC" id="6.3.5.13" evidence="1"/>
<keyword evidence="1" id="KW-0961">Cell wall biogenesis/degradation</keyword>
<dbReference type="Pfam" id="PF08245">
    <property type="entry name" value="Mur_ligase_M"/>
    <property type="match status" value="1"/>
</dbReference>
<keyword evidence="1" id="KW-0573">Peptidoglycan synthesis</keyword>
<comment type="similarity">
    <text evidence="1">Belongs to the MurCDEF family. MurT subfamily.</text>
</comment>
<feature type="binding site" evidence="1">
    <location>
        <position position="215"/>
    </location>
    <ligand>
        <name>Zn(2+)</name>
        <dbReference type="ChEBI" id="CHEBI:29105"/>
    </ligand>
</feature>
<dbReference type="InterPro" id="IPR043703">
    <property type="entry name" value="Lipid_II_synth_MurT"/>
</dbReference>
<evidence type="ECO:0000256" key="1">
    <source>
        <dbReference type="HAMAP-Rule" id="MF_02214"/>
    </source>
</evidence>
<keyword evidence="1" id="KW-0067">ATP-binding</keyword>
<accession>A0ABV1J8L0</accession>
<name>A0ABV1J8L0_9ACTN</name>
<comment type="catalytic activity">
    <reaction evidence="1">
        <text>beta-D-GlcNAc-(1-&gt;4)-Mur2Ac(oyl-L-Ala-gamma-D-Glu-L-Lys-D-Ala-D-Ala)-di-trans,octa-cis-undecaprenyl diphosphate + ATP = beta-D-GlcNAc-(1-&gt;4)-Mur2Ac(oyl-L-Ala-gamma-D-O-P-Glu-L-Lys-D-Ala-D-Ala)-di-trans,octa-cis-undecaprenyl diphosphate + ADP</text>
        <dbReference type="Rhea" id="RHEA:59488"/>
        <dbReference type="ChEBI" id="CHEBI:30616"/>
        <dbReference type="ChEBI" id="CHEBI:60033"/>
        <dbReference type="ChEBI" id="CHEBI:143132"/>
        <dbReference type="ChEBI" id="CHEBI:456216"/>
    </reaction>
</comment>
<dbReference type="SUPFAM" id="SSF53623">
    <property type="entry name" value="MurD-like peptide ligases, catalytic domain"/>
    <property type="match status" value="1"/>
</dbReference>
<evidence type="ECO:0000259" key="3">
    <source>
        <dbReference type="Pfam" id="PF08245"/>
    </source>
</evidence>
<dbReference type="Pfam" id="PF08353">
    <property type="entry name" value="MurT_C"/>
    <property type="match status" value="1"/>
</dbReference>
<feature type="binding site" evidence="1">
    <location>
        <position position="212"/>
    </location>
    <ligand>
        <name>Zn(2+)</name>
        <dbReference type="ChEBI" id="CHEBI:29105"/>
    </ligand>
</feature>
<sequence length="499" mass="53913">MGLQLTVARGISALSTWGLKNVFRRPAANFPGKIALYVDPHLIADLSGKLGEGSIVVVGTNGKTTVTNLIADALEAAGMSVICNRTGANLDSGVATALLHGKRSDWGVFESDELWLAKVLPQLQANYLVLLNLFRDQLDRVGEIDRIQDSIVQTLGKSPNTVLVYNADDPLCEAIALQAAALPGREATEQISFGLVEDMGLPQNTVADAQMCQQCSSMLEYGYRQYGQLGAYRCPVCGFERPALDYAADDIELDADRLSFRLRGPLLSGPGFASESARASASRQSESALGARSDSSSQQPSEVACARERIVHAPLSGAYMVYNLAAVAVAAGLAGCSDEALQRAIDAFDPQNGRLERLEAGGRPILLNLAKNPTGFNQNLRIIAQDEGPRAVAFFVNDKEGDGRDVSWIWDIDFEELADADDLVVFAGGIRKNDLQVRLKYAGIESELIDGPADMLDRTKGLSREYSYYLIANYTALPVVRGELMRMIEQDGGTEERKA</sequence>
<dbReference type="InterPro" id="IPR013564">
    <property type="entry name" value="MurT_C"/>
</dbReference>
<dbReference type="EMBL" id="JBBNOP010000001">
    <property type="protein sequence ID" value="MEQ3361420.1"/>
    <property type="molecule type" value="Genomic_DNA"/>
</dbReference>
<protein>
    <recommendedName>
        <fullName evidence="1">Lipid II isoglutaminyl synthase (glutamine-hydrolyzing) subunit MurT</fullName>
        <ecNumber evidence="1">6.3.5.13</ecNumber>
    </recommendedName>
</protein>
<comment type="pathway">
    <text evidence="1">Cell wall biogenesis; peptidoglycan biosynthesis.</text>
</comment>
<feature type="binding site" evidence="1">
    <location>
        <position position="237"/>
    </location>
    <ligand>
        <name>Zn(2+)</name>
        <dbReference type="ChEBI" id="CHEBI:29105"/>
    </ligand>
</feature>
<feature type="region of interest" description="Disordered" evidence="2">
    <location>
        <begin position="271"/>
        <end position="300"/>
    </location>
</feature>
<dbReference type="PANTHER" id="PTHR23135">
    <property type="entry name" value="MUR LIGASE FAMILY MEMBER"/>
    <property type="match status" value="1"/>
</dbReference>
<keyword evidence="1" id="KW-0547">Nucleotide-binding</keyword>
<dbReference type="RefSeq" id="WP_349226994.1">
    <property type="nucleotide sequence ID" value="NZ_JBBNOP010000001.1"/>
</dbReference>
<feature type="compositionally biased region" description="Low complexity" evidence="2">
    <location>
        <begin position="273"/>
        <end position="288"/>
    </location>
</feature>
<feature type="domain" description="Lipid II isoglutaminyl synthase (glutamine-hydrolyzing) subunit MurT C-terminal" evidence="4">
    <location>
        <begin position="369"/>
        <end position="477"/>
    </location>
</feature>
<reference evidence="5 6" key="1">
    <citation type="submission" date="2024-04" db="EMBL/GenBank/DDBJ databases">
        <title>Human intestinal bacterial collection.</title>
        <authorList>
            <person name="Pauvert C."/>
            <person name="Hitch T.C.A."/>
            <person name="Clavel T."/>
        </authorList>
    </citation>
    <scope>NUCLEOTIDE SEQUENCE [LARGE SCALE GENOMIC DNA]</scope>
    <source>
        <strain evidence="5 6">CLA-KB-H42</strain>
    </source>
</reference>
<feature type="active site" evidence="1">
    <location>
        <position position="405"/>
    </location>
</feature>
<comment type="caution">
    <text evidence="5">The sequence shown here is derived from an EMBL/GenBank/DDBJ whole genome shotgun (WGS) entry which is preliminary data.</text>
</comment>
<proteinExistence type="inferred from homology"/>